<dbReference type="SUPFAM" id="SSF53328">
    <property type="entry name" value="Formyltransferase"/>
    <property type="match status" value="1"/>
</dbReference>
<dbReference type="GO" id="GO:0005829">
    <property type="term" value="C:cytosol"/>
    <property type="evidence" value="ECO:0007669"/>
    <property type="project" value="TreeGrafter"/>
</dbReference>
<evidence type="ECO:0000256" key="4">
    <source>
        <dbReference type="ARBA" id="ARBA00038440"/>
    </source>
</evidence>
<dbReference type="PROSITE" id="PS00373">
    <property type="entry name" value="GART"/>
    <property type="match status" value="1"/>
</dbReference>
<evidence type="ECO:0000259" key="7">
    <source>
        <dbReference type="Pfam" id="PF00551"/>
    </source>
</evidence>
<feature type="binding site" evidence="6">
    <location>
        <begin position="12"/>
        <end position="14"/>
    </location>
    <ligand>
        <name>N(1)-(5-phospho-beta-D-ribosyl)glycinamide</name>
        <dbReference type="ChEBI" id="CHEBI:143788"/>
    </ligand>
</feature>
<dbReference type="HAMAP" id="MF_01930">
    <property type="entry name" value="PurN"/>
    <property type="match status" value="1"/>
</dbReference>
<evidence type="ECO:0000256" key="1">
    <source>
        <dbReference type="ARBA" id="ARBA00005054"/>
    </source>
</evidence>
<dbReference type="RefSeq" id="WP_187963630.1">
    <property type="nucleotide sequence ID" value="NZ_JACVDC010000001.1"/>
</dbReference>
<dbReference type="PANTHER" id="PTHR43369">
    <property type="entry name" value="PHOSPHORIBOSYLGLYCINAMIDE FORMYLTRANSFERASE"/>
    <property type="match status" value="1"/>
</dbReference>
<comment type="catalytic activity">
    <reaction evidence="5 6">
        <text>N(1)-(5-phospho-beta-D-ribosyl)glycinamide + (6R)-10-formyltetrahydrofolate = N(2)-formyl-N(1)-(5-phospho-beta-D-ribosyl)glycinamide + (6S)-5,6,7,8-tetrahydrofolate + H(+)</text>
        <dbReference type="Rhea" id="RHEA:15053"/>
        <dbReference type="ChEBI" id="CHEBI:15378"/>
        <dbReference type="ChEBI" id="CHEBI:57453"/>
        <dbReference type="ChEBI" id="CHEBI:143788"/>
        <dbReference type="ChEBI" id="CHEBI:147286"/>
        <dbReference type="ChEBI" id="CHEBI:195366"/>
        <dbReference type="EC" id="2.1.2.2"/>
    </reaction>
</comment>
<dbReference type="PANTHER" id="PTHR43369:SF2">
    <property type="entry name" value="PHOSPHORIBOSYLGLYCINAMIDE FORMYLTRANSFERASE"/>
    <property type="match status" value="1"/>
</dbReference>
<dbReference type="Proteomes" id="UP000653730">
    <property type="component" value="Unassembled WGS sequence"/>
</dbReference>
<evidence type="ECO:0000256" key="3">
    <source>
        <dbReference type="ARBA" id="ARBA00022755"/>
    </source>
</evidence>
<evidence type="ECO:0000256" key="5">
    <source>
        <dbReference type="ARBA" id="ARBA00047664"/>
    </source>
</evidence>
<proteinExistence type="inferred from homology"/>
<dbReference type="InterPro" id="IPR002376">
    <property type="entry name" value="Formyl_transf_N"/>
</dbReference>
<evidence type="ECO:0000313" key="8">
    <source>
        <dbReference type="EMBL" id="MBC9794477.1"/>
    </source>
</evidence>
<evidence type="ECO:0000313" key="9">
    <source>
        <dbReference type="Proteomes" id="UP000653730"/>
    </source>
</evidence>
<evidence type="ECO:0000256" key="2">
    <source>
        <dbReference type="ARBA" id="ARBA00022679"/>
    </source>
</evidence>
<name>A0A926JND4_9FLAO</name>
<feature type="domain" description="Formyl transferase N-terminal" evidence="7">
    <location>
        <begin position="2"/>
        <end position="182"/>
    </location>
</feature>
<keyword evidence="3 6" id="KW-0658">Purine biosynthesis</keyword>
<dbReference type="GO" id="GO:0006189">
    <property type="term" value="P:'de novo' IMP biosynthetic process"/>
    <property type="evidence" value="ECO:0007669"/>
    <property type="project" value="UniProtKB-UniRule"/>
</dbReference>
<comment type="similarity">
    <text evidence="4 6">Belongs to the GART family.</text>
</comment>
<keyword evidence="2 6" id="KW-0808">Transferase</keyword>
<feature type="site" description="Raises pKa of active site His" evidence="6">
    <location>
        <position position="145"/>
    </location>
</feature>
<comment type="pathway">
    <text evidence="1 6">Purine metabolism; IMP biosynthesis via de novo pathway; N(2)-formyl-N(1)-(5-phospho-D-ribosyl)glycinamide from N(1)-(5-phospho-D-ribosyl)glycinamide (10-formyl THF route): step 1/1.</text>
</comment>
<feature type="binding site" evidence="6">
    <location>
        <position position="58"/>
    </location>
    <ligand>
        <name>(6R)-10-formyltetrahydrofolate</name>
        <dbReference type="ChEBI" id="CHEBI:195366"/>
    </ligand>
</feature>
<protein>
    <recommendedName>
        <fullName evidence="6">Phosphoribosylglycinamide formyltransferase</fullName>
        <ecNumber evidence="6">2.1.2.2</ecNumber>
    </recommendedName>
    <alternativeName>
        <fullName evidence="6">5'-phosphoribosylglycinamide transformylase</fullName>
    </alternativeName>
    <alternativeName>
        <fullName evidence="6">GAR transformylase</fullName>
        <shortName evidence="6">GART</shortName>
    </alternativeName>
</protein>
<dbReference type="Gene3D" id="3.40.50.170">
    <property type="entry name" value="Formyl transferase, N-terminal domain"/>
    <property type="match status" value="1"/>
</dbReference>
<dbReference type="GO" id="GO:0004644">
    <property type="term" value="F:phosphoribosylglycinamide formyltransferase activity"/>
    <property type="evidence" value="ECO:0007669"/>
    <property type="project" value="UniProtKB-UniRule"/>
</dbReference>
<dbReference type="InterPro" id="IPR004607">
    <property type="entry name" value="GART"/>
</dbReference>
<comment type="caution">
    <text evidence="8">The sequence shown here is derived from an EMBL/GenBank/DDBJ whole genome shotgun (WGS) entry which is preliminary data.</text>
</comment>
<feature type="binding site" evidence="6">
    <location>
        <position position="102"/>
    </location>
    <ligand>
        <name>(6R)-10-formyltetrahydrofolate</name>
        <dbReference type="ChEBI" id="CHEBI:195366"/>
    </ligand>
</feature>
<comment type="caution">
    <text evidence="6">Lacks conserved residue(s) required for the propagation of feature annotation.</text>
</comment>
<dbReference type="Pfam" id="PF00551">
    <property type="entry name" value="Formyl_trans_N"/>
    <property type="match status" value="1"/>
</dbReference>
<organism evidence="8 9">
    <name type="scientific">Sinomicrobium weinanense</name>
    <dbReference type="NCBI Taxonomy" id="2842200"/>
    <lineage>
        <taxon>Bacteria</taxon>
        <taxon>Pseudomonadati</taxon>
        <taxon>Bacteroidota</taxon>
        <taxon>Flavobacteriia</taxon>
        <taxon>Flavobacteriales</taxon>
        <taxon>Flavobacteriaceae</taxon>
        <taxon>Sinomicrobium</taxon>
    </lineage>
</organism>
<dbReference type="AlphaFoldDB" id="A0A926JND4"/>
<dbReference type="EC" id="2.1.2.2" evidence="6"/>
<gene>
    <name evidence="6" type="primary">purN</name>
    <name evidence="8" type="ORF">IBL28_00745</name>
</gene>
<keyword evidence="9" id="KW-1185">Reference proteome</keyword>
<evidence type="ECO:0000256" key="6">
    <source>
        <dbReference type="HAMAP-Rule" id="MF_01930"/>
    </source>
</evidence>
<accession>A0A926JND4</accession>
<comment type="function">
    <text evidence="6">Catalyzes the transfer of a formyl group from 10-formyltetrahydrofolate to 5-phospho-ribosyl-glycinamide (GAR), producing 5-phospho-ribosyl-N-formylglycinamide (FGAR) and tetrahydrofolate.</text>
</comment>
<reference evidence="8 9" key="1">
    <citation type="submission" date="2020-09" db="EMBL/GenBank/DDBJ databases">
        <title>Sinomicrobium weinanense sp. nov., a halophilic bacteria isolated from saline-alkali soil.</title>
        <authorList>
            <person name="Wu P."/>
            <person name="Ren H."/>
            <person name="Mei Y."/>
            <person name="Liang Y."/>
            <person name="Chen Z."/>
        </authorList>
    </citation>
    <scope>NUCLEOTIDE SEQUENCE [LARGE SCALE GENOMIC DNA]</scope>
    <source>
        <strain evidence="8 9">FJxs</strain>
    </source>
</reference>
<dbReference type="InterPro" id="IPR036477">
    <property type="entry name" value="Formyl_transf_N_sf"/>
</dbReference>
<dbReference type="EMBL" id="JACVDC010000001">
    <property type="protein sequence ID" value="MBC9794477.1"/>
    <property type="molecule type" value="Genomic_DNA"/>
</dbReference>
<sequence>MKNIVIFASGSGTNAENIVRYFEGNSNVNVSLILSNKRNAGVLDRADRHKINAIYFNKTALYGSSVVLDLLKTIDPDLIVLAGFLWKFPQSILDVFPGKVINIHPALLPKYGGKGMYGIRVHQAVVENREKESGITIHYVNENYDEGAVIFQAARAISPSDSPEDVARKVHELEYEHFPKVIGKLLEEAE</sequence>
<dbReference type="InterPro" id="IPR001555">
    <property type="entry name" value="GART_AS"/>
</dbReference>
<feature type="active site" description="Proton donor" evidence="6">
    <location>
        <position position="104"/>
    </location>
</feature>
<dbReference type="CDD" id="cd08645">
    <property type="entry name" value="FMT_core_GART"/>
    <property type="match status" value="1"/>
</dbReference>